<name>A0A5C5W7Z9_9BACT</name>
<keyword evidence="3" id="KW-0378">Hydrolase</keyword>
<evidence type="ECO:0000259" key="1">
    <source>
        <dbReference type="Pfam" id="PF07521"/>
    </source>
</evidence>
<dbReference type="Pfam" id="PF12706">
    <property type="entry name" value="Lactamase_B_2"/>
    <property type="match status" value="1"/>
</dbReference>
<organism evidence="3 4">
    <name type="scientific">Botrimarina hoheduenensis</name>
    <dbReference type="NCBI Taxonomy" id="2528000"/>
    <lineage>
        <taxon>Bacteria</taxon>
        <taxon>Pseudomonadati</taxon>
        <taxon>Planctomycetota</taxon>
        <taxon>Planctomycetia</taxon>
        <taxon>Pirellulales</taxon>
        <taxon>Lacipirellulaceae</taxon>
        <taxon>Botrimarina</taxon>
    </lineage>
</organism>
<proteinExistence type="predicted"/>
<dbReference type="GO" id="GO:0035312">
    <property type="term" value="F:5'-3' DNA exonuclease activity"/>
    <property type="evidence" value="ECO:0007669"/>
    <property type="project" value="TreeGrafter"/>
</dbReference>
<comment type="caution">
    <text evidence="3">The sequence shown here is derived from an EMBL/GenBank/DDBJ whole genome shotgun (WGS) entry which is preliminary data.</text>
</comment>
<gene>
    <name evidence="3" type="ORF">Pla111_19420</name>
</gene>
<feature type="domain" description="Metallo-beta-lactamase" evidence="2">
    <location>
        <begin position="27"/>
        <end position="138"/>
    </location>
</feature>
<dbReference type="SUPFAM" id="SSF56281">
    <property type="entry name" value="Metallo-hydrolase/oxidoreductase"/>
    <property type="match status" value="1"/>
</dbReference>
<keyword evidence="4" id="KW-1185">Reference proteome</keyword>
<sequence length="323" mass="35859">MFAYQEGLLLTGPRMWVDCRRRQGRSFVSHAHADHMARHELAWCTPETGALYQHRLGRRPVREMRLGEAIACGDLRLTALPAGHCLGSAMLLANDGERSLLYTGDYKLGPSLTAVEAEVRRADWLVMETTFGRPAYRLPPRNEVIERFIELVQAALAAGRTPVVHAYALGKSQEATKILTTHGVPVLQHPMVWGVSQVYEACGMPLATDGADVALYRGRPLAGHAVVTLPRSMKQHRLAGLGPTTSIALTGWAAAENAPYRLQVDHALPLSDHADYDQLLELVERVEPRRVFCTHGPRAFVEDLRGRGWDAEPLDAEPQRRLF</sequence>
<evidence type="ECO:0000313" key="4">
    <source>
        <dbReference type="Proteomes" id="UP000318995"/>
    </source>
</evidence>
<evidence type="ECO:0000313" key="3">
    <source>
        <dbReference type="EMBL" id="TWT46840.1"/>
    </source>
</evidence>
<reference evidence="3 4" key="1">
    <citation type="submission" date="2019-02" db="EMBL/GenBank/DDBJ databases">
        <title>Deep-cultivation of Planctomycetes and their phenomic and genomic characterization uncovers novel biology.</title>
        <authorList>
            <person name="Wiegand S."/>
            <person name="Jogler M."/>
            <person name="Boedeker C."/>
            <person name="Pinto D."/>
            <person name="Vollmers J."/>
            <person name="Rivas-Marin E."/>
            <person name="Kohn T."/>
            <person name="Peeters S.H."/>
            <person name="Heuer A."/>
            <person name="Rast P."/>
            <person name="Oberbeckmann S."/>
            <person name="Bunk B."/>
            <person name="Jeske O."/>
            <person name="Meyerdierks A."/>
            <person name="Storesund J.E."/>
            <person name="Kallscheuer N."/>
            <person name="Luecker S."/>
            <person name="Lage O.M."/>
            <person name="Pohl T."/>
            <person name="Merkel B.J."/>
            <person name="Hornburger P."/>
            <person name="Mueller R.-W."/>
            <person name="Bruemmer F."/>
            <person name="Labrenz M."/>
            <person name="Spormann A.M."/>
            <person name="Op Den Camp H."/>
            <person name="Overmann J."/>
            <person name="Amann R."/>
            <person name="Jetten M.S.M."/>
            <person name="Mascher T."/>
            <person name="Medema M.H."/>
            <person name="Devos D.P."/>
            <person name="Kaster A.-K."/>
            <person name="Ovreas L."/>
            <person name="Rohde M."/>
            <person name="Galperin M.Y."/>
            <person name="Jogler C."/>
        </authorList>
    </citation>
    <scope>NUCLEOTIDE SEQUENCE [LARGE SCALE GENOMIC DNA]</scope>
    <source>
        <strain evidence="3 4">Pla111</strain>
    </source>
</reference>
<dbReference type="EC" id="3.1.-.-" evidence="3"/>
<dbReference type="OrthoDB" id="9803916at2"/>
<dbReference type="InterPro" id="IPR036866">
    <property type="entry name" value="RibonucZ/Hydroxyglut_hydro"/>
</dbReference>
<dbReference type="Gene3D" id="3.60.15.10">
    <property type="entry name" value="Ribonuclease Z/Hydroxyacylglutathione hydrolase-like"/>
    <property type="match status" value="1"/>
</dbReference>
<dbReference type="RefSeq" id="WP_146573663.1">
    <property type="nucleotide sequence ID" value="NZ_SJPH01000003.1"/>
</dbReference>
<dbReference type="PANTHER" id="PTHR23240">
    <property type="entry name" value="DNA CROSS-LINK REPAIR PROTEIN PSO2/SNM1-RELATED"/>
    <property type="match status" value="1"/>
</dbReference>
<dbReference type="Proteomes" id="UP000318995">
    <property type="component" value="Unassembled WGS sequence"/>
</dbReference>
<dbReference type="EMBL" id="SJPH01000003">
    <property type="protein sequence ID" value="TWT46840.1"/>
    <property type="molecule type" value="Genomic_DNA"/>
</dbReference>
<accession>A0A5C5W7Z9</accession>
<protein>
    <submittedName>
        <fullName evidence="3">Ribonuclease</fullName>
        <ecNumber evidence="3">3.1.-.-</ecNumber>
    </submittedName>
</protein>
<dbReference type="Pfam" id="PF07521">
    <property type="entry name" value="RMMBL"/>
    <property type="match status" value="1"/>
</dbReference>
<dbReference type="GO" id="GO:0036297">
    <property type="term" value="P:interstrand cross-link repair"/>
    <property type="evidence" value="ECO:0007669"/>
    <property type="project" value="TreeGrafter"/>
</dbReference>
<dbReference type="InterPro" id="IPR011108">
    <property type="entry name" value="RMMBL"/>
</dbReference>
<dbReference type="GO" id="GO:0006303">
    <property type="term" value="P:double-strand break repair via nonhomologous end joining"/>
    <property type="evidence" value="ECO:0007669"/>
    <property type="project" value="TreeGrafter"/>
</dbReference>
<feature type="domain" description="Zn-dependent metallo-hydrolase RNA specificity" evidence="1">
    <location>
        <begin position="261"/>
        <end position="307"/>
    </location>
</feature>
<dbReference type="InterPro" id="IPR001279">
    <property type="entry name" value="Metallo-B-lactamas"/>
</dbReference>
<dbReference type="AlphaFoldDB" id="A0A5C5W7Z9"/>
<dbReference type="GO" id="GO:0003684">
    <property type="term" value="F:damaged DNA binding"/>
    <property type="evidence" value="ECO:0007669"/>
    <property type="project" value="TreeGrafter"/>
</dbReference>
<evidence type="ECO:0000259" key="2">
    <source>
        <dbReference type="Pfam" id="PF12706"/>
    </source>
</evidence>